<evidence type="ECO:0000313" key="13">
    <source>
        <dbReference type="Proteomes" id="UP000265768"/>
    </source>
</evidence>
<feature type="transmembrane region" description="Helical" evidence="9">
    <location>
        <begin position="68"/>
        <end position="89"/>
    </location>
</feature>
<keyword evidence="5 8" id="KW-0482">Metalloprotease</keyword>
<feature type="active site" evidence="6">
    <location>
        <position position="278"/>
    </location>
</feature>
<evidence type="ECO:0000313" key="12">
    <source>
        <dbReference type="EMBL" id="RJL31414.1"/>
    </source>
</evidence>
<dbReference type="GO" id="GO:0046872">
    <property type="term" value="F:metal ion binding"/>
    <property type="evidence" value="ECO:0007669"/>
    <property type="project" value="UniProtKB-KW"/>
</dbReference>
<evidence type="ECO:0000256" key="7">
    <source>
        <dbReference type="PIRSR" id="PIRSR627057-2"/>
    </source>
</evidence>
<dbReference type="EMBL" id="QZEY01000007">
    <property type="protein sequence ID" value="RJL31414.1"/>
    <property type="molecule type" value="Genomic_DNA"/>
</dbReference>
<sequence>MVSRRDRAVALGALAALVALLAAVVAWTTPWRALPADAPGVTPDPARDFSAAELARSAAFDAAISPPAYISLGLSLVLALVLVLTPVGARVLARLRGPRPVRVVTGTFLVAAVSEVLTIPLGVWSEIEQRAFGLSTQTWWSWSIDRFKNFVVGTLLTALLVLAVVALARRFPRRWWLPAALGGFAFTLAVSFVYPVVVEPVFNEFRPMPASALRDDLLKLARTDGVPVTDVLVADASRRTTALNAYVSGFGATRRIVVYDTLLKSASPAEIRLIAAHELGHAKRGDVLYGTLVGGLGVACGACLLYLLTTSPRLRRRTALRAGAGDPRAAALLVGLITLGTTLGGPAQNLVSRAIEARADAHALGLTRDPRTFVAMQRRLATSNLSDLSPNMIEYAVYSSHPTAAQRIAAARSWARLHKLPEP</sequence>
<evidence type="ECO:0000256" key="3">
    <source>
        <dbReference type="ARBA" id="ARBA00022801"/>
    </source>
</evidence>
<keyword evidence="9" id="KW-0472">Membrane</keyword>
<feature type="active site" description="Proton donor" evidence="6">
    <location>
        <position position="360"/>
    </location>
</feature>
<keyword evidence="1 8" id="KW-0645">Protease</keyword>
<proteinExistence type="inferred from homology"/>
<evidence type="ECO:0000259" key="11">
    <source>
        <dbReference type="Pfam" id="PF16491"/>
    </source>
</evidence>
<dbReference type="Pfam" id="PF01435">
    <property type="entry name" value="Peptidase_M48"/>
    <property type="match status" value="1"/>
</dbReference>
<feature type="transmembrane region" description="Helical" evidence="9">
    <location>
        <begin position="175"/>
        <end position="197"/>
    </location>
</feature>
<feature type="transmembrane region" description="Helical" evidence="9">
    <location>
        <begin position="150"/>
        <end position="168"/>
    </location>
</feature>
<dbReference type="Gene3D" id="3.30.2010.10">
    <property type="entry name" value="Metalloproteases ('zincins'), catalytic domain"/>
    <property type="match status" value="1"/>
</dbReference>
<feature type="binding site" evidence="7">
    <location>
        <position position="356"/>
    </location>
    <ligand>
        <name>Zn(2+)</name>
        <dbReference type="ChEBI" id="CHEBI:29105"/>
        <note>catalytic</note>
    </ligand>
</feature>
<keyword evidence="4 7" id="KW-0862">Zinc</keyword>
<dbReference type="CDD" id="cd07343">
    <property type="entry name" value="M48A_Zmpste24p_like"/>
    <property type="match status" value="1"/>
</dbReference>
<evidence type="ECO:0000256" key="6">
    <source>
        <dbReference type="PIRSR" id="PIRSR627057-1"/>
    </source>
</evidence>
<evidence type="ECO:0000256" key="8">
    <source>
        <dbReference type="RuleBase" id="RU003983"/>
    </source>
</evidence>
<reference evidence="12 13" key="1">
    <citation type="submission" date="2018-09" db="EMBL/GenBank/DDBJ databases">
        <title>YIM 75507 draft genome.</title>
        <authorList>
            <person name="Tang S."/>
            <person name="Feng Y."/>
        </authorList>
    </citation>
    <scope>NUCLEOTIDE SEQUENCE [LARGE SCALE GENOMIC DNA]</scope>
    <source>
        <strain evidence="12 13">YIM 75507</strain>
    </source>
</reference>
<dbReference type="AlphaFoldDB" id="A0A3A4AVR5"/>
<evidence type="ECO:0000256" key="2">
    <source>
        <dbReference type="ARBA" id="ARBA00022723"/>
    </source>
</evidence>
<dbReference type="GO" id="GO:0004222">
    <property type="term" value="F:metalloendopeptidase activity"/>
    <property type="evidence" value="ECO:0007669"/>
    <property type="project" value="InterPro"/>
</dbReference>
<dbReference type="PANTHER" id="PTHR10120">
    <property type="entry name" value="CAAX PRENYL PROTEASE 1"/>
    <property type="match status" value="1"/>
</dbReference>
<protein>
    <submittedName>
        <fullName evidence="12">M48 family peptidase</fullName>
    </submittedName>
</protein>
<evidence type="ECO:0000259" key="10">
    <source>
        <dbReference type="Pfam" id="PF01435"/>
    </source>
</evidence>
<feature type="binding site" evidence="7">
    <location>
        <position position="281"/>
    </location>
    <ligand>
        <name>Zn(2+)</name>
        <dbReference type="ChEBI" id="CHEBI:29105"/>
        <note>catalytic</note>
    </ligand>
</feature>
<evidence type="ECO:0000256" key="4">
    <source>
        <dbReference type="ARBA" id="ARBA00022833"/>
    </source>
</evidence>
<accession>A0A3A4AVR5</accession>
<comment type="caution">
    <text evidence="12">The sequence shown here is derived from an EMBL/GenBank/DDBJ whole genome shotgun (WGS) entry which is preliminary data.</text>
</comment>
<feature type="transmembrane region" description="Helical" evidence="9">
    <location>
        <begin position="101"/>
        <end position="124"/>
    </location>
</feature>
<keyword evidence="3 8" id="KW-0378">Hydrolase</keyword>
<feature type="domain" description="CAAX prenyl protease 1 N-terminal" evidence="11">
    <location>
        <begin position="98"/>
        <end position="203"/>
    </location>
</feature>
<organism evidence="12 13">
    <name type="scientific">Bailinhaonella thermotolerans</name>
    <dbReference type="NCBI Taxonomy" id="1070861"/>
    <lineage>
        <taxon>Bacteria</taxon>
        <taxon>Bacillati</taxon>
        <taxon>Actinomycetota</taxon>
        <taxon>Actinomycetes</taxon>
        <taxon>Streptosporangiales</taxon>
        <taxon>Streptosporangiaceae</taxon>
        <taxon>Bailinhaonella</taxon>
    </lineage>
</organism>
<dbReference type="Pfam" id="PF16491">
    <property type="entry name" value="Peptidase_M48_N"/>
    <property type="match status" value="1"/>
</dbReference>
<evidence type="ECO:0000256" key="5">
    <source>
        <dbReference type="ARBA" id="ARBA00023049"/>
    </source>
</evidence>
<feature type="domain" description="Peptidase M48" evidence="10">
    <location>
        <begin position="211"/>
        <end position="414"/>
    </location>
</feature>
<dbReference type="OrthoDB" id="9781930at2"/>
<dbReference type="Proteomes" id="UP000265768">
    <property type="component" value="Unassembled WGS sequence"/>
</dbReference>
<keyword evidence="9" id="KW-1133">Transmembrane helix</keyword>
<keyword evidence="13" id="KW-1185">Reference proteome</keyword>
<keyword evidence="9" id="KW-0812">Transmembrane</keyword>
<feature type="binding site" evidence="7">
    <location>
        <position position="277"/>
    </location>
    <ligand>
        <name>Zn(2+)</name>
        <dbReference type="ChEBI" id="CHEBI:29105"/>
        <note>catalytic</note>
    </ligand>
</feature>
<evidence type="ECO:0000256" key="1">
    <source>
        <dbReference type="ARBA" id="ARBA00022670"/>
    </source>
</evidence>
<comment type="similarity">
    <text evidence="8">Belongs to the peptidase M48 family.</text>
</comment>
<keyword evidence="2 7" id="KW-0479">Metal-binding</keyword>
<comment type="cofactor">
    <cofactor evidence="7 8">
        <name>Zn(2+)</name>
        <dbReference type="ChEBI" id="CHEBI:29105"/>
    </cofactor>
    <text evidence="7 8">Binds 1 zinc ion per subunit.</text>
</comment>
<evidence type="ECO:0000256" key="9">
    <source>
        <dbReference type="SAM" id="Phobius"/>
    </source>
</evidence>
<gene>
    <name evidence="12" type="ORF">D5H75_20490</name>
</gene>
<name>A0A3A4AVR5_9ACTN</name>
<dbReference type="GO" id="GO:0071586">
    <property type="term" value="P:CAAX-box protein processing"/>
    <property type="evidence" value="ECO:0007669"/>
    <property type="project" value="InterPro"/>
</dbReference>
<feature type="transmembrane region" description="Helical" evidence="9">
    <location>
        <begin position="287"/>
        <end position="308"/>
    </location>
</feature>
<dbReference type="InterPro" id="IPR032456">
    <property type="entry name" value="Peptidase_M48_N"/>
</dbReference>
<dbReference type="InterPro" id="IPR001915">
    <property type="entry name" value="Peptidase_M48"/>
</dbReference>
<feature type="transmembrane region" description="Helical" evidence="9">
    <location>
        <begin position="329"/>
        <end position="347"/>
    </location>
</feature>
<dbReference type="InterPro" id="IPR027057">
    <property type="entry name" value="CAXX_Prtase_1"/>
</dbReference>